<dbReference type="InterPro" id="IPR001650">
    <property type="entry name" value="Helicase_C-like"/>
</dbReference>
<dbReference type="InterPro" id="IPR020838">
    <property type="entry name" value="DBINO"/>
</dbReference>
<feature type="region of interest" description="Disordered" evidence="15">
    <location>
        <begin position="1268"/>
        <end position="1305"/>
    </location>
</feature>
<keyword evidence="11 13" id="KW-0234">DNA repair</keyword>
<dbReference type="OrthoDB" id="448448at2759"/>
<dbReference type="PANTHER" id="PTHR45685">
    <property type="entry name" value="HELICASE SRCAP-RELATED"/>
    <property type="match status" value="1"/>
</dbReference>
<dbReference type="Proteomes" id="UP000267029">
    <property type="component" value="Unassembled WGS sequence"/>
</dbReference>
<keyword evidence="10 13" id="KW-0238">DNA-binding</keyword>
<feature type="domain" description="Helicase ATP-binding" evidence="16">
    <location>
        <begin position="512"/>
        <end position="689"/>
    </location>
</feature>
<dbReference type="SMART" id="SM00487">
    <property type="entry name" value="DEXDc"/>
    <property type="match status" value="1"/>
</dbReference>
<dbReference type="PROSITE" id="PS51194">
    <property type="entry name" value="HELICASE_CTER"/>
    <property type="match status" value="1"/>
</dbReference>
<feature type="region of interest" description="Disordered" evidence="15">
    <location>
        <begin position="1226"/>
        <end position="1245"/>
    </location>
</feature>
<dbReference type="InterPro" id="IPR049730">
    <property type="entry name" value="SNF2/RAD54-like_C"/>
</dbReference>
<feature type="domain" description="DBINO" evidence="18">
    <location>
        <begin position="270"/>
        <end position="395"/>
    </location>
</feature>
<keyword evidence="5 13" id="KW-0227">DNA damage</keyword>
<reference evidence="19 20" key="1">
    <citation type="submission" date="2018-10" db="EMBL/GenBank/DDBJ databases">
        <authorList>
            <consortium name="Pathogen Informatics"/>
        </authorList>
    </citation>
    <scope>NUCLEOTIDE SEQUENCE [LARGE SCALE GENOMIC DNA]</scope>
</reference>
<keyword evidence="8 13" id="KW-0067">ATP-binding</keyword>
<dbReference type="Pfam" id="PF00271">
    <property type="entry name" value="Helicase_C"/>
    <property type="match status" value="1"/>
</dbReference>
<evidence type="ECO:0000256" key="13">
    <source>
        <dbReference type="RuleBase" id="RU368001"/>
    </source>
</evidence>
<dbReference type="PROSITE" id="PS51413">
    <property type="entry name" value="DBINO"/>
    <property type="match status" value="1"/>
</dbReference>
<dbReference type="GO" id="GO:0016887">
    <property type="term" value="F:ATP hydrolysis activity"/>
    <property type="evidence" value="ECO:0007669"/>
    <property type="project" value="TreeGrafter"/>
</dbReference>
<name>A0A0R3U2L5_MESCO</name>
<evidence type="ECO:0000256" key="15">
    <source>
        <dbReference type="SAM" id="MobiDB-lite"/>
    </source>
</evidence>
<comment type="domain">
    <text evidence="13">The DBINO region is involved in binding to DNA.</text>
</comment>
<dbReference type="PROSITE" id="PS51192">
    <property type="entry name" value="HELICASE_ATP_BIND_1"/>
    <property type="match status" value="1"/>
</dbReference>
<comment type="subunit">
    <text evidence="13">Component of the INO80 chromatin-remodeling complex.</text>
</comment>
<evidence type="ECO:0000256" key="10">
    <source>
        <dbReference type="ARBA" id="ARBA00023125"/>
    </source>
</evidence>
<evidence type="ECO:0000256" key="1">
    <source>
        <dbReference type="ARBA" id="ARBA00004123"/>
    </source>
</evidence>
<evidence type="ECO:0000313" key="20">
    <source>
        <dbReference type="Proteomes" id="UP000267029"/>
    </source>
</evidence>
<keyword evidence="4" id="KW-0547">Nucleotide-binding</keyword>
<evidence type="ECO:0000256" key="7">
    <source>
        <dbReference type="ARBA" id="ARBA00022806"/>
    </source>
</evidence>
<evidence type="ECO:0000256" key="12">
    <source>
        <dbReference type="ARBA" id="ARBA00023242"/>
    </source>
</evidence>
<keyword evidence="20" id="KW-1185">Reference proteome</keyword>
<dbReference type="SMART" id="SM00490">
    <property type="entry name" value="HELICc"/>
    <property type="match status" value="1"/>
</dbReference>
<dbReference type="InterPro" id="IPR038718">
    <property type="entry name" value="SNF2-like_sf"/>
</dbReference>
<comment type="similarity">
    <text evidence="2 13">Belongs to the SNF2/RAD54 helicase family.</text>
</comment>
<evidence type="ECO:0000256" key="4">
    <source>
        <dbReference type="ARBA" id="ARBA00022741"/>
    </source>
</evidence>
<feature type="compositionally biased region" description="Acidic residues" evidence="15">
    <location>
        <begin position="170"/>
        <end position="184"/>
    </location>
</feature>
<dbReference type="GO" id="GO:0031011">
    <property type="term" value="C:Ino80 complex"/>
    <property type="evidence" value="ECO:0007669"/>
    <property type="project" value="UniProtKB-UniRule"/>
</dbReference>
<dbReference type="InterPro" id="IPR000330">
    <property type="entry name" value="SNF2_N"/>
</dbReference>
<feature type="region of interest" description="Disordered" evidence="15">
    <location>
        <begin position="148"/>
        <end position="184"/>
    </location>
</feature>
<dbReference type="InterPro" id="IPR014001">
    <property type="entry name" value="Helicase_ATP-bd"/>
</dbReference>
<dbReference type="GO" id="GO:0004386">
    <property type="term" value="F:helicase activity"/>
    <property type="evidence" value="ECO:0007669"/>
    <property type="project" value="UniProtKB-KW"/>
</dbReference>
<dbReference type="EMBL" id="UXSR01000069">
    <property type="protein sequence ID" value="VDD74723.1"/>
    <property type="molecule type" value="Genomic_DNA"/>
</dbReference>
<dbReference type="GO" id="GO:0006338">
    <property type="term" value="P:chromatin remodeling"/>
    <property type="evidence" value="ECO:0007669"/>
    <property type="project" value="UniProtKB-UniRule"/>
</dbReference>
<evidence type="ECO:0000259" key="18">
    <source>
        <dbReference type="PROSITE" id="PS51413"/>
    </source>
</evidence>
<evidence type="ECO:0000256" key="6">
    <source>
        <dbReference type="ARBA" id="ARBA00022801"/>
    </source>
</evidence>
<dbReference type="STRING" id="53468.A0A0R3U2L5"/>
<dbReference type="GO" id="GO:0042393">
    <property type="term" value="F:histone binding"/>
    <property type="evidence" value="ECO:0007669"/>
    <property type="project" value="TreeGrafter"/>
</dbReference>
<protein>
    <recommendedName>
        <fullName evidence="3 13">Chromatin-remodeling ATPase INO80</fullName>
        <ecNumber evidence="13">3.6.4.-</ecNumber>
    </recommendedName>
</protein>
<keyword evidence="7" id="KW-0347">Helicase</keyword>
<organism evidence="19 20">
    <name type="scientific">Mesocestoides corti</name>
    <name type="common">Flatworm</name>
    <dbReference type="NCBI Taxonomy" id="53468"/>
    <lineage>
        <taxon>Eukaryota</taxon>
        <taxon>Metazoa</taxon>
        <taxon>Spiralia</taxon>
        <taxon>Lophotrochozoa</taxon>
        <taxon>Platyhelminthes</taxon>
        <taxon>Cestoda</taxon>
        <taxon>Eucestoda</taxon>
        <taxon>Cyclophyllidea</taxon>
        <taxon>Mesocestoididae</taxon>
        <taxon>Mesocestoides</taxon>
    </lineage>
</organism>
<sequence length="1322" mass="148394">MEDRNKMDVASENLEASLDCTRLLDEIEELEARLTLPFSLKLSQTALGKFLSLFIFKFWQSLTAEAWSLRASKHPFFSKIPPPPDLSGYTNTKAMESQLRLMEEYRIAAKRKLKRMSAKERARIIDSVRTYSFTELLRQHIRSVAVSRGDCGSDTDATTEMDDLQKTLSEDEDAVVDEDNEEEDDDLMRLVRRQREAFSARMAAGRPSIRRNVGASPSARPLTPVAVPTTTSALSKNERLYRTLIKKFVGKAARLRANIRRDKLIMAKKAAKDCAKAVRQRQTQKPSKDLANRARRLAREIAAYWCVRSGSGVNGGGHPQTGMTEAGEIVGGPADVVESEVESAAAARRRAERALAEQRKADLELLEARRQQRKLNFLLTQTELYSHFMAKTMSGGGSAGVDSILDRLQETPKVSDKTSGAEPAPTTALAEAAKAAAGRLGINVDDEFDAETLKAEALSRVQSAIEKESQIRNEFGHGLQQAVETEVDISKPPALFKGDLKTYQLKGLAWLLTLFDQGINGILADEMGLGKTVQTIAFLGSLAEKYNLWGPFLIVTPASTLHNWTQEFAKFMPDFRLVPYWGSPAERKVLRRFWSPSAASEGALLGTREAAFHVVVTSYQVVLQDAKFINKTAWTYIVLDEAHAIKSTSSLRWRLLLSFKCRNRLLLTGTPIQNAMRELWALLHFIMPALFDSHDEFADWFSKDIESQAASGGGGESSGGSGAVTTLNENQLSRLRLILKPFMLRRVKAEVEHEITEKASALFVIRGSAWRRTLHGIVRLAFQLSKIHIEDLNADDATRSVLFVSNQEQASNRLMNLVMQLRKVCNHPDLFDRRDVRFSCTSVRPFEATGGNGLWWIPKLLFDEGLVAGQTWRFLRSISFDLGCQGDRMRVIFTYFLILTDAYLMKSFWHSQDHQPLSHECQSFARCFSSARLFGHPPSEDPRNYLLAKNRSDSPVVVPTDRLLDLRPFCQLPDLRNLVFTCTPDGHSFESASECRVLPAKQSGDTERFVEAYTRYPSFVYRAFTLPVRAFVRPLRLFCPRPNILFDVQSCVKTESTVAPLPPSIALVSPGCLIADSGKLKELDRLLSKLKLEGHRVLLYSQMTKMIDLLEELMIYRGYAYLRLDGSSRLSDRRDMVAQWQTDPRWFVFLLSTRAGGLGINLTAADTVIFYDSDWNPTVDQQAMDRAHRLGQLKAITVYRLISKSTVEGRMLQRAEEKRAMQRMVISGDSSSGDSFVPQDRGDQGKMTQSEMVSLLLDDEELVKRLAQRRRTQPLRGRPPAIKKVEPISTGDGAETSGSSAAPSVESILNRKRMAAWAERVS</sequence>
<feature type="coiled-coil region" evidence="14">
    <location>
        <begin position="334"/>
        <end position="371"/>
    </location>
</feature>
<keyword evidence="12" id="KW-0539">Nucleus</keyword>
<evidence type="ECO:0000256" key="2">
    <source>
        <dbReference type="ARBA" id="ARBA00007025"/>
    </source>
</evidence>
<dbReference type="InterPro" id="IPR050520">
    <property type="entry name" value="INO80/SWR1_helicase"/>
</dbReference>
<comment type="function">
    <text evidence="13">ATPase component of the INO80 complex which remodels chromatin by shifting nucleosomes and is involved in DNA repair.</text>
</comment>
<evidence type="ECO:0000259" key="17">
    <source>
        <dbReference type="PROSITE" id="PS51194"/>
    </source>
</evidence>
<dbReference type="GO" id="GO:0005524">
    <property type="term" value="F:ATP binding"/>
    <property type="evidence" value="ECO:0007669"/>
    <property type="project" value="UniProtKB-UniRule"/>
</dbReference>
<dbReference type="SUPFAM" id="SSF52540">
    <property type="entry name" value="P-loop containing nucleoside triphosphate hydrolases"/>
    <property type="match status" value="2"/>
</dbReference>
<evidence type="ECO:0000313" key="19">
    <source>
        <dbReference type="EMBL" id="VDD74723.1"/>
    </source>
</evidence>
<evidence type="ECO:0000256" key="14">
    <source>
        <dbReference type="SAM" id="Coils"/>
    </source>
</evidence>
<comment type="catalytic activity">
    <reaction evidence="13">
        <text>ATP + H2O = ADP + phosphate + H(+)</text>
        <dbReference type="Rhea" id="RHEA:13065"/>
        <dbReference type="ChEBI" id="CHEBI:15377"/>
        <dbReference type="ChEBI" id="CHEBI:15378"/>
        <dbReference type="ChEBI" id="CHEBI:30616"/>
        <dbReference type="ChEBI" id="CHEBI:43474"/>
        <dbReference type="ChEBI" id="CHEBI:456216"/>
    </reaction>
</comment>
<evidence type="ECO:0000256" key="3">
    <source>
        <dbReference type="ARBA" id="ARBA00019805"/>
    </source>
</evidence>
<dbReference type="Gene3D" id="3.40.50.10810">
    <property type="entry name" value="Tandem AAA-ATPase domain"/>
    <property type="match status" value="1"/>
</dbReference>
<dbReference type="FunFam" id="3.40.50.10810:FF:000005">
    <property type="entry name" value="Photoperiod-independent early flowering 1"/>
    <property type="match status" value="1"/>
</dbReference>
<dbReference type="Gene3D" id="3.40.50.300">
    <property type="entry name" value="P-loop containing nucleotide triphosphate hydrolases"/>
    <property type="match status" value="2"/>
</dbReference>
<dbReference type="EC" id="3.6.4.-" evidence="13"/>
<evidence type="ECO:0000256" key="9">
    <source>
        <dbReference type="ARBA" id="ARBA00022853"/>
    </source>
</evidence>
<evidence type="ECO:0000256" key="11">
    <source>
        <dbReference type="ARBA" id="ARBA00023204"/>
    </source>
</evidence>
<dbReference type="CDD" id="cd18793">
    <property type="entry name" value="SF2_C_SNF"/>
    <property type="match status" value="1"/>
</dbReference>
<evidence type="ECO:0000256" key="5">
    <source>
        <dbReference type="ARBA" id="ARBA00022763"/>
    </source>
</evidence>
<keyword evidence="9" id="KW-0156">Chromatin regulator</keyword>
<keyword evidence="14" id="KW-0175">Coiled coil</keyword>
<dbReference type="InterPro" id="IPR027417">
    <property type="entry name" value="P-loop_NTPase"/>
</dbReference>
<dbReference type="Pfam" id="PF13892">
    <property type="entry name" value="DBINO"/>
    <property type="match status" value="2"/>
</dbReference>
<dbReference type="Pfam" id="PF00176">
    <property type="entry name" value="SNF2-rel_dom"/>
    <property type="match status" value="1"/>
</dbReference>
<comment type="subcellular location">
    <subcellularLocation>
        <location evidence="1 13">Nucleus</location>
    </subcellularLocation>
</comment>
<dbReference type="GO" id="GO:0006281">
    <property type="term" value="P:DNA repair"/>
    <property type="evidence" value="ECO:0007669"/>
    <property type="project" value="UniProtKB-UniRule"/>
</dbReference>
<accession>A0A0R3U2L5</accession>
<dbReference type="GO" id="GO:0003677">
    <property type="term" value="F:DNA binding"/>
    <property type="evidence" value="ECO:0007669"/>
    <property type="project" value="UniProtKB-UniRule"/>
</dbReference>
<proteinExistence type="inferred from homology"/>
<feature type="domain" description="Helicase C-terminal" evidence="17">
    <location>
        <begin position="1082"/>
        <end position="1244"/>
    </location>
</feature>
<dbReference type="PANTHER" id="PTHR45685:SF2">
    <property type="entry name" value="CHROMATIN-REMODELING ATPASE INO80"/>
    <property type="match status" value="1"/>
</dbReference>
<evidence type="ECO:0000259" key="16">
    <source>
        <dbReference type="PROSITE" id="PS51192"/>
    </source>
</evidence>
<gene>
    <name evidence="19" type="ORF">MCOS_LOCUS726</name>
</gene>
<evidence type="ECO:0000256" key="8">
    <source>
        <dbReference type="ARBA" id="ARBA00022840"/>
    </source>
</evidence>
<keyword evidence="6 13" id="KW-0378">Hydrolase</keyword>